<reference evidence="1 2" key="1">
    <citation type="journal article" date="2015" name="Sci. Rep.">
        <title>A comparative genomics and reductive dehalogenase gene transcription study of two chloroethene-respiring bacteria, Dehalococcoides mccartyi strains MB and 11a.</title>
        <authorList>
            <person name="Low A."/>
            <person name="Shen Z."/>
            <person name="Cheng D."/>
            <person name="Rogers M.J."/>
            <person name="Lee P.K."/>
            <person name="He J."/>
        </authorList>
    </citation>
    <scope>NUCLEOTIDE SEQUENCE [LARGE SCALE GENOMIC DNA]</scope>
    <source>
        <strain evidence="1 2">MB</strain>
    </source>
</reference>
<comment type="caution">
    <text evidence="1">The sequence shown here is derived from an EMBL/GenBank/DDBJ whole genome shotgun (WGS) entry which is preliminary data.</text>
</comment>
<dbReference type="InterPro" id="IPR013321">
    <property type="entry name" value="Arc_rbn_hlx_hlx"/>
</dbReference>
<sequence>MMRGKPSVVGRNRVSIRVLISREDYDELRKIADTERTDISALVRRAIARYYFLPNDNNLPPKQASE</sequence>
<gene>
    <name evidence="1" type="ORF">DA01_07595</name>
</gene>
<evidence type="ECO:0008006" key="3">
    <source>
        <dbReference type="Google" id="ProtNLM"/>
    </source>
</evidence>
<evidence type="ECO:0000313" key="2">
    <source>
        <dbReference type="Proteomes" id="UP000053577"/>
    </source>
</evidence>
<dbReference type="PATRIC" id="fig|61435.5.peg.1492"/>
<name>A0A0V8M191_9CHLR</name>
<protein>
    <recommendedName>
        <fullName evidence="3">Ribbon-helix-helix protein CopG domain-containing protein</fullName>
    </recommendedName>
</protein>
<dbReference type="EMBL" id="JGYD01000025">
    <property type="protein sequence ID" value="KSV17297.1"/>
    <property type="molecule type" value="Genomic_DNA"/>
</dbReference>
<dbReference type="Gene3D" id="1.10.1220.10">
    <property type="entry name" value="Met repressor-like"/>
    <property type="match status" value="1"/>
</dbReference>
<accession>A0A0V8M191</accession>
<proteinExistence type="predicted"/>
<dbReference type="AlphaFoldDB" id="A0A0V8M191"/>
<organism evidence="1 2">
    <name type="scientific">Dehalococcoides mccartyi</name>
    <dbReference type="NCBI Taxonomy" id="61435"/>
    <lineage>
        <taxon>Bacteria</taxon>
        <taxon>Bacillati</taxon>
        <taxon>Chloroflexota</taxon>
        <taxon>Dehalococcoidia</taxon>
        <taxon>Dehalococcoidales</taxon>
        <taxon>Dehalococcoidaceae</taxon>
        <taxon>Dehalococcoides</taxon>
    </lineage>
</organism>
<dbReference type="Proteomes" id="UP000053577">
    <property type="component" value="Unassembled WGS sequence"/>
</dbReference>
<dbReference type="GO" id="GO:0006355">
    <property type="term" value="P:regulation of DNA-templated transcription"/>
    <property type="evidence" value="ECO:0007669"/>
    <property type="project" value="InterPro"/>
</dbReference>
<evidence type="ECO:0000313" key="1">
    <source>
        <dbReference type="EMBL" id="KSV17297.1"/>
    </source>
</evidence>